<reference evidence="2" key="1">
    <citation type="submission" date="2018-05" db="EMBL/GenBank/DDBJ databases">
        <authorList>
            <person name="Lanie J.A."/>
            <person name="Ng W.-L."/>
            <person name="Kazmierczak K.M."/>
            <person name="Andrzejewski T.M."/>
            <person name="Davidsen T.M."/>
            <person name="Wayne K.J."/>
            <person name="Tettelin H."/>
            <person name="Glass J.I."/>
            <person name="Rusch D."/>
            <person name="Podicherti R."/>
            <person name="Tsui H.-C.T."/>
            <person name="Winkler M.E."/>
        </authorList>
    </citation>
    <scope>NUCLEOTIDE SEQUENCE</scope>
</reference>
<keyword evidence="1" id="KW-0472">Membrane</keyword>
<protein>
    <recommendedName>
        <fullName evidence="3">Phospholipase C/D domain-containing protein</fullName>
    </recommendedName>
</protein>
<sequence length="158" mass="18498">MDTFSHTFWGLGLFGYRGFPWLAAFFGAFPDLVSFGILFIKRIVTGEFHFGAPPLDTIPQWVFISYNYSHSFIIAFLFLGIVSIFQKNWAFAMLGWPFHILLDFPFHTKAYFPTKLFWPLSNITFDGISWTHPAVWFPNLAGIIILFFWRWRLKRGAI</sequence>
<organism evidence="2">
    <name type="scientific">marine metagenome</name>
    <dbReference type="NCBI Taxonomy" id="408172"/>
    <lineage>
        <taxon>unclassified sequences</taxon>
        <taxon>metagenomes</taxon>
        <taxon>ecological metagenomes</taxon>
    </lineage>
</organism>
<proteinExistence type="predicted"/>
<accession>A0A382I9Y4</accession>
<evidence type="ECO:0000313" key="2">
    <source>
        <dbReference type="EMBL" id="SVB96416.1"/>
    </source>
</evidence>
<keyword evidence="1" id="KW-0812">Transmembrane</keyword>
<gene>
    <name evidence="2" type="ORF">METZ01_LOCUS249270</name>
</gene>
<evidence type="ECO:0000256" key="1">
    <source>
        <dbReference type="SAM" id="Phobius"/>
    </source>
</evidence>
<keyword evidence="1" id="KW-1133">Transmembrane helix</keyword>
<evidence type="ECO:0008006" key="3">
    <source>
        <dbReference type="Google" id="ProtNLM"/>
    </source>
</evidence>
<dbReference type="EMBL" id="UINC01066081">
    <property type="protein sequence ID" value="SVB96416.1"/>
    <property type="molecule type" value="Genomic_DNA"/>
</dbReference>
<feature type="transmembrane region" description="Helical" evidence="1">
    <location>
        <begin position="89"/>
        <end position="107"/>
    </location>
</feature>
<feature type="transmembrane region" description="Helical" evidence="1">
    <location>
        <begin position="60"/>
        <end position="82"/>
    </location>
</feature>
<dbReference type="AlphaFoldDB" id="A0A382I9Y4"/>
<feature type="transmembrane region" description="Helical" evidence="1">
    <location>
        <begin position="127"/>
        <end position="149"/>
    </location>
</feature>
<name>A0A382I9Y4_9ZZZZ</name>